<keyword evidence="4" id="KW-1185">Reference proteome</keyword>
<dbReference type="InterPro" id="IPR036188">
    <property type="entry name" value="FAD/NAD-bd_sf"/>
</dbReference>
<dbReference type="Pfam" id="PF00258">
    <property type="entry name" value="Flavodoxin_1"/>
    <property type="match status" value="1"/>
</dbReference>
<name>A0A543AG13_9MICC</name>
<dbReference type="GO" id="GO:0005506">
    <property type="term" value="F:iron ion binding"/>
    <property type="evidence" value="ECO:0007669"/>
    <property type="project" value="InterPro"/>
</dbReference>
<dbReference type="AlphaFoldDB" id="A0A543AG13"/>
<evidence type="ECO:0000313" key="4">
    <source>
        <dbReference type="Proteomes" id="UP000319746"/>
    </source>
</evidence>
<reference evidence="3 4" key="1">
    <citation type="submission" date="2019-06" db="EMBL/GenBank/DDBJ databases">
        <title>Sequencing the genomes of 1000 actinobacteria strains.</title>
        <authorList>
            <person name="Klenk H.-P."/>
        </authorList>
    </citation>
    <scope>NUCLEOTIDE SEQUENCE [LARGE SCALE GENOMIC DNA]</scope>
    <source>
        <strain evidence="3 4">DSM 24083</strain>
    </source>
</reference>
<dbReference type="RefSeq" id="WP_141867185.1">
    <property type="nucleotide sequence ID" value="NZ_BAABAN010000001.1"/>
</dbReference>
<dbReference type="GO" id="GO:0004497">
    <property type="term" value="F:monooxygenase activity"/>
    <property type="evidence" value="ECO:0007669"/>
    <property type="project" value="InterPro"/>
</dbReference>
<evidence type="ECO:0000259" key="2">
    <source>
        <dbReference type="PROSITE" id="PS50902"/>
    </source>
</evidence>
<dbReference type="InterPro" id="IPR002397">
    <property type="entry name" value="Cyt_P450_B"/>
</dbReference>
<dbReference type="Pfam" id="PF07992">
    <property type="entry name" value="Pyr_redox_2"/>
    <property type="match status" value="1"/>
</dbReference>
<dbReference type="PANTHER" id="PTHR46696:SF1">
    <property type="entry name" value="CYTOCHROME P450 YJIB-RELATED"/>
    <property type="match status" value="1"/>
</dbReference>
<comment type="caution">
    <text evidence="3">The sequence shown here is derived from an EMBL/GenBank/DDBJ whole genome shotgun (WGS) entry which is preliminary data.</text>
</comment>
<dbReference type="EMBL" id="VFOU01000003">
    <property type="protein sequence ID" value="TQL71524.1"/>
    <property type="molecule type" value="Genomic_DNA"/>
</dbReference>
<dbReference type="InterPro" id="IPR023753">
    <property type="entry name" value="FAD/NAD-binding_dom"/>
</dbReference>
<dbReference type="GO" id="GO:0020037">
    <property type="term" value="F:heme binding"/>
    <property type="evidence" value="ECO:0007669"/>
    <property type="project" value="InterPro"/>
</dbReference>
<evidence type="ECO:0000256" key="1">
    <source>
        <dbReference type="ARBA" id="ARBA00010617"/>
    </source>
</evidence>
<dbReference type="SUPFAM" id="SSF52218">
    <property type="entry name" value="Flavoproteins"/>
    <property type="match status" value="1"/>
</dbReference>
<dbReference type="PRINTS" id="PR00359">
    <property type="entry name" value="BP450"/>
</dbReference>
<gene>
    <name evidence="3" type="ORF">FB556_2012</name>
</gene>
<sequence length="1029" mass="111930">MTTTHGHGKPAPVADWVTIEELYRDPFPTFERLRAEGGVHWIPAIGRYLITSYDAVHDTELDQETFSANEEGSLMIRAMGHSMLRKDDPEHRVERQAWQPVMRPSVVKKTWAPIFERNAQRYLNELKAKGPGADLVWDFAAPYAGENLRAVTGLHNVTQQDLQRWSQTMIDATGNYADDPVVWAKGEASYNEVDEALDEMLAWHKIHQDDSMLSALVRLPDYQMPVESIRANLKMTIGGGLNEPRDAIGVAAWALMQNPDQLAMVQADPALWDAVFDEAIRWVAPIGMYSRQTTRDVVLQGTFLPAGAKLGISLLSANRDENYWKSPERFDLTRTGEGAHLAFGKGVHVCLGAWVARAQFAAALPKLFSELPNLGLIPDRPAEAGGWVFRGMDLLPVRWDAEVSAVESEMQPAHVAIVGSGPAGCYTAQAITRRLPDARVTVFDKSPTPFGLVRSGVAADHQGTKDVEVQFSQLFERHGVEFIGSTTVTTGQPLDDVAIHGRPSFHAPKVSTMHSDGAEITLQQLRDTHDVVVVATGLSADNTLAIDGADAPQVYGAGQLARLLNADAQQHRTTTQLPTLGTTTTVVGNGNVAMDMIRLLASTAEQLAATDIDEPTHAALTEHLHAINVIGRSDVTAAKFDTVMLREIADLPGITHTVTGFDPEAAPHDARAKLVAELAARPADPAARMKINWYFGHTPDEVVTTDGKVEALMMSSTTTTYKIATTSVITAIGFHGDQTEQLLQVSDEARSTGRITEGLYAAGWLRRGPVGTIPSQRTDARELAEVIATDLAAPRIKQVAGLPALRHHLARSTTWDGWLMIDAYEKSNTTDLRPRTKLTDTQKRRFIAASATALPRAQQPQHEVELNNEHLPPLTIAYATESGNAELVSEELVRALADRANATAVDMSTMQPGDFQTDTPMLVITSSYDEGELPTGIRDLYAQLLAEGTDLTSLYYALFGLGDSSYEFFAKGATLVDAAFQELGARRVGEIGRHDAGGGTLATDETIAWVTTVIEELVQADAADVVVAS</sequence>
<dbReference type="PROSITE" id="PS50902">
    <property type="entry name" value="FLAVODOXIN_LIKE"/>
    <property type="match status" value="1"/>
</dbReference>
<dbReference type="GO" id="GO:0016705">
    <property type="term" value="F:oxidoreductase activity, acting on paired donors, with incorporation or reduction of molecular oxygen"/>
    <property type="evidence" value="ECO:0007669"/>
    <property type="project" value="InterPro"/>
</dbReference>
<dbReference type="InterPro" id="IPR017972">
    <property type="entry name" value="Cyt_P450_CS"/>
</dbReference>
<dbReference type="SUPFAM" id="SSF51971">
    <property type="entry name" value="Nucleotide-binding domain"/>
    <property type="match status" value="1"/>
</dbReference>
<dbReference type="InterPro" id="IPR008254">
    <property type="entry name" value="Flavodoxin/NO_synth"/>
</dbReference>
<organism evidence="3 4">
    <name type="scientific">Enteractinococcus coprophilus</name>
    <dbReference type="NCBI Taxonomy" id="1027633"/>
    <lineage>
        <taxon>Bacteria</taxon>
        <taxon>Bacillati</taxon>
        <taxon>Actinomycetota</taxon>
        <taxon>Actinomycetes</taxon>
        <taxon>Micrococcales</taxon>
        <taxon>Micrococcaceae</taxon>
    </lineage>
</organism>
<comment type="similarity">
    <text evidence="1">Belongs to the cytochrome P450 family.</text>
</comment>
<dbReference type="GO" id="GO:0010181">
    <property type="term" value="F:FMN binding"/>
    <property type="evidence" value="ECO:0007669"/>
    <property type="project" value="InterPro"/>
</dbReference>
<dbReference type="Gene3D" id="3.50.50.60">
    <property type="entry name" value="FAD/NAD(P)-binding domain"/>
    <property type="match status" value="1"/>
</dbReference>
<dbReference type="Gene3D" id="1.10.630.10">
    <property type="entry name" value="Cytochrome P450"/>
    <property type="match status" value="1"/>
</dbReference>
<dbReference type="Pfam" id="PF00067">
    <property type="entry name" value="p450"/>
    <property type="match status" value="1"/>
</dbReference>
<evidence type="ECO:0000313" key="3">
    <source>
        <dbReference type="EMBL" id="TQL71524.1"/>
    </source>
</evidence>
<dbReference type="OrthoDB" id="54272at2"/>
<feature type="domain" description="Flavodoxin-like" evidence="2">
    <location>
        <begin position="874"/>
        <end position="1014"/>
    </location>
</feature>
<dbReference type="Proteomes" id="UP000319746">
    <property type="component" value="Unassembled WGS sequence"/>
</dbReference>
<dbReference type="InterPro" id="IPR029039">
    <property type="entry name" value="Flavoprotein-like_sf"/>
</dbReference>
<proteinExistence type="inferred from homology"/>
<protein>
    <submittedName>
        <fullName evidence="3">Cytochrome P450</fullName>
    </submittedName>
</protein>
<dbReference type="PROSITE" id="PS00086">
    <property type="entry name" value="CYTOCHROME_P450"/>
    <property type="match status" value="1"/>
</dbReference>
<dbReference type="Gene3D" id="3.40.50.720">
    <property type="entry name" value="NAD(P)-binding Rossmann-like Domain"/>
    <property type="match status" value="1"/>
</dbReference>
<dbReference type="SUPFAM" id="SSF48264">
    <property type="entry name" value="Cytochrome P450"/>
    <property type="match status" value="1"/>
</dbReference>
<dbReference type="InterPro" id="IPR001128">
    <property type="entry name" value="Cyt_P450"/>
</dbReference>
<dbReference type="InterPro" id="IPR036396">
    <property type="entry name" value="Cyt_P450_sf"/>
</dbReference>
<accession>A0A543AG13</accession>
<dbReference type="PANTHER" id="PTHR46696">
    <property type="entry name" value="P450, PUTATIVE (EUROFUNG)-RELATED"/>
    <property type="match status" value="1"/>
</dbReference>
<dbReference type="Gene3D" id="3.40.50.360">
    <property type="match status" value="1"/>
</dbReference>